<organism evidence="1 2">
    <name type="scientific">Anopheles albimanus</name>
    <name type="common">New world malaria mosquito</name>
    <dbReference type="NCBI Taxonomy" id="7167"/>
    <lineage>
        <taxon>Eukaryota</taxon>
        <taxon>Metazoa</taxon>
        <taxon>Ecdysozoa</taxon>
        <taxon>Arthropoda</taxon>
        <taxon>Hexapoda</taxon>
        <taxon>Insecta</taxon>
        <taxon>Pterygota</taxon>
        <taxon>Neoptera</taxon>
        <taxon>Endopterygota</taxon>
        <taxon>Diptera</taxon>
        <taxon>Nematocera</taxon>
        <taxon>Culicoidea</taxon>
        <taxon>Culicidae</taxon>
        <taxon>Anophelinae</taxon>
        <taxon>Anopheles</taxon>
    </lineage>
</organism>
<evidence type="ECO:0000313" key="1">
    <source>
        <dbReference type="EnsemblMetazoa" id="AALB014390-PA"/>
    </source>
</evidence>
<proteinExistence type="predicted"/>
<dbReference type="EnsemblMetazoa" id="AALB014390-RA">
    <property type="protein sequence ID" value="AALB014390-PA"/>
    <property type="gene ID" value="AALB014390"/>
</dbReference>
<protein>
    <submittedName>
        <fullName evidence="1">Uncharacterized protein</fullName>
    </submittedName>
</protein>
<accession>A0A182FXM2</accession>
<dbReference type="Proteomes" id="UP000069272">
    <property type="component" value="Chromosome 3R"/>
</dbReference>
<reference evidence="1 2" key="1">
    <citation type="journal article" date="2017" name="G3 (Bethesda)">
        <title>The Physical Genome Mapping of Anopheles albimanus Corrected Scaffold Misassemblies and Identified Interarm Rearrangements in Genus Anopheles.</title>
        <authorList>
            <person name="Artemov G.N."/>
            <person name="Peery A.N."/>
            <person name="Jiang X."/>
            <person name="Tu Z."/>
            <person name="Stegniy V.N."/>
            <person name="Sharakhova M.V."/>
            <person name="Sharakhov I.V."/>
        </authorList>
    </citation>
    <scope>NUCLEOTIDE SEQUENCE [LARGE SCALE GENOMIC DNA]</scope>
    <source>
        <strain evidence="1 2">ALBI9_A</strain>
    </source>
</reference>
<sequence>MLLKFNIKGLLLRWSIGLEDSRLLVVVLVVLVLVLLLQFVRQPNN</sequence>
<name>A0A182FXM2_ANOAL</name>
<dbReference type="AlphaFoldDB" id="A0A182FXM2"/>
<dbReference type="VEuPathDB" id="VectorBase:AALB014390"/>
<evidence type="ECO:0000313" key="2">
    <source>
        <dbReference type="Proteomes" id="UP000069272"/>
    </source>
</evidence>
<keyword evidence="2" id="KW-1185">Reference proteome</keyword>
<reference evidence="1" key="2">
    <citation type="submission" date="2022-08" db="UniProtKB">
        <authorList>
            <consortium name="EnsemblMetazoa"/>
        </authorList>
    </citation>
    <scope>IDENTIFICATION</scope>
    <source>
        <strain evidence="1">STECLA/ALBI9_A</strain>
    </source>
</reference>